<evidence type="ECO:0000313" key="4">
    <source>
        <dbReference type="EMBL" id="MXO99342.1"/>
    </source>
</evidence>
<dbReference type="EMBL" id="WTYJ01000002">
    <property type="protein sequence ID" value="MXO99342.1"/>
    <property type="molecule type" value="Genomic_DNA"/>
</dbReference>
<gene>
    <name evidence="4" type="ORF">GRI97_10105</name>
</gene>
<dbReference type="AlphaFoldDB" id="A0A6I4TU27"/>
<evidence type="ECO:0000259" key="2">
    <source>
        <dbReference type="PROSITE" id="PS50404"/>
    </source>
</evidence>
<organism evidence="4 5">
    <name type="scientific">Croceibacterium xixiisoli</name>
    <dbReference type="NCBI Taxonomy" id="1476466"/>
    <lineage>
        <taxon>Bacteria</taxon>
        <taxon>Pseudomonadati</taxon>
        <taxon>Pseudomonadota</taxon>
        <taxon>Alphaproteobacteria</taxon>
        <taxon>Sphingomonadales</taxon>
        <taxon>Erythrobacteraceae</taxon>
        <taxon>Croceibacterium</taxon>
    </lineage>
</organism>
<dbReference type="CDD" id="cd00570">
    <property type="entry name" value="GST_N_family"/>
    <property type="match status" value="1"/>
</dbReference>
<evidence type="ECO:0000256" key="1">
    <source>
        <dbReference type="SAM" id="MobiDB-lite"/>
    </source>
</evidence>
<proteinExistence type="predicted"/>
<feature type="domain" description="GST N-terminal" evidence="2">
    <location>
        <begin position="25"/>
        <end position="103"/>
    </location>
</feature>
<dbReference type="GO" id="GO:0006749">
    <property type="term" value="P:glutathione metabolic process"/>
    <property type="evidence" value="ECO:0007669"/>
    <property type="project" value="TreeGrafter"/>
</dbReference>
<dbReference type="PROSITE" id="PS50405">
    <property type="entry name" value="GST_CTER"/>
    <property type="match status" value="1"/>
</dbReference>
<dbReference type="SUPFAM" id="SSF52833">
    <property type="entry name" value="Thioredoxin-like"/>
    <property type="match status" value="1"/>
</dbReference>
<dbReference type="InterPro" id="IPR040079">
    <property type="entry name" value="Glutathione_S-Trfase"/>
</dbReference>
<dbReference type="InterPro" id="IPR036282">
    <property type="entry name" value="Glutathione-S-Trfase_C_sf"/>
</dbReference>
<accession>A0A6I4TU27</accession>
<keyword evidence="4" id="KW-0808">Transferase</keyword>
<dbReference type="InterPro" id="IPR004045">
    <property type="entry name" value="Glutathione_S-Trfase_N"/>
</dbReference>
<dbReference type="SUPFAM" id="SSF47616">
    <property type="entry name" value="GST C-terminal domain-like"/>
    <property type="match status" value="1"/>
</dbReference>
<dbReference type="SFLD" id="SFLDG00358">
    <property type="entry name" value="Main_(cytGST)"/>
    <property type="match status" value="1"/>
</dbReference>
<reference evidence="4 5" key="1">
    <citation type="submission" date="2019-12" db="EMBL/GenBank/DDBJ databases">
        <title>Genomic-based taxomic classification of the family Erythrobacteraceae.</title>
        <authorList>
            <person name="Xu L."/>
        </authorList>
    </citation>
    <scope>NUCLEOTIDE SEQUENCE [LARGE SCALE GENOMIC DNA]</scope>
    <source>
        <strain evidence="4 5">S36</strain>
    </source>
</reference>
<dbReference type="GO" id="GO:0016034">
    <property type="term" value="F:maleylacetoacetate isomerase activity"/>
    <property type="evidence" value="ECO:0007669"/>
    <property type="project" value="TreeGrafter"/>
</dbReference>
<dbReference type="Gene3D" id="3.40.30.10">
    <property type="entry name" value="Glutaredoxin"/>
    <property type="match status" value="1"/>
</dbReference>
<name>A0A6I4TU27_9SPHN</name>
<keyword evidence="5" id="KW-1185">Reference proteome</keyword>
<protein>
    <submittedName>
        <fullName evidence="4">Glutathione S-transferase family protein</fullName>
    </submittedName>
</protein>
<dbReference type="InterPro" id="IPR036249">
    <property type="entry name" value="Thioredoxin-like_sf"/>
</dbReference>
<dbReference type="Gene3D" id="1.20.1050.10">
    <property type="match status" value="1"/>
</dbReference>
<evidence type="ECO:0000259" key="3">
    <source>
        <dbReference type="PROSITE" id="PS50405"/>
    </source>
</evidence>
<dbReference type="PANTHER" id="PTHR42673">
    <property type="entry name" value="MALEYLACETOACETATE ISOMERASE"/>
    <property type="match status" value="1"/>
</dbReference>
<feature type="region of interest" description="Disordered" evidence="1">
    <location>
        <begin position="1"/>
        <end position="20"/>
    </location>
</feature>
<dbReference type="PROSITE" id="PS50404">
    <property type="entry name" value="GST_NTER"/>
    <property type="match status" value="1"/>
</dbReference>
<dbReference type="GO" id="GO:0006559">
    <property type="term" value="P:L-phenylalanine catabolic process"/>
    <property type="evidence" value="ECO:0007669"/>
    <property type="project" value="TreeGrafter"/>
</dbReference>
<dbReference type="SFLD" id="SFLDS00019">
    <property type="entry name" value="Glutathione_Transferase_(cytos"/>
    <property type="match status" value="1"/>
</dbReference>
<feature type="domain" description="GST C-terminal" evidence="3">
    <location>
        <begin position="108"/>
        <end position="234"/>
    </location>
</feature>
<dbReference type="GO" id="GO:0004364">
    <property type="term" value="F:glutathione transferase activity"/>
    <property type="evidence" value="ECO:0007669"/>
    <property type="project" value="TreeGrafter"/>
</dbReference>
<dbReference type="Pfam" id="PF00043">
    <property type="entry name" value="GST_C"/>
    <property type="match status" value="1"/>
</dbReference>
<dbReference type="InterPro" id="IPR010987">
    <property type="entry name" value="Glutathione-S-Trfase_C-like"/>
</dbReference>
<dbReference type="Proteomes" id="UP000469430">
    <property type="component" value="Unassembled WGS sequence"/>
</dbReference>
<dbReference type="PANTHER" id="PTHR42673:SF21">
    <property type="entry name" value="GLUTATHIONE S-TRANSFERASE YFCF"/>
    <property type="match status" value="1"/>
</dbReference>
<dbReference type="Pfam" id="PF13417">
    <property type="entry name" value="GST_N_3"/>
    <property type="match status" value="1"/>
</dbReference>
<sequence length="239" mass="25501">MTRRARQVLQQAKGTAGPAAEGRVPPMKLYGFPLSAYTRKAAVALAEKGLEFDWEPSNPGQPTEEFLKVSPFGKIPGFADGEFSVSDSSAIVAYLDAKYPAPALIPAQAEARGRAIWLDEAVDTVLIPAGAPIVHQRFLYPVVFGKPGDESLAVAAEEAIQKPLAYFEGILGSDGWLSGEFSIGDIALACSLKTIGYGGWTVDAASHPKLAAWQERVQARAAWQQVAEREASIFAALKG</sequence>
<dbReference type="InterPro" id="IPR004046">
    <property type="entry name" value="GST_C"/>
</dbReference>
<comment type="caution">
    <text evidence="4">The sequence shown here is derived from an EMBL/GenBank/DDBJ whole genome shotgun (WGS) entry which is preliminary data.</text>
</comment>
<evidence type="ECO:0000313" key="5">
    <source>
        <dbReference type="Proteomes" id="UP000469430"/>
    </source>
</evidence>